<reference evidence="1" key="1">
    <citation type="journal article" date="2014" name="PLoS ONE">
        <title>Transcriptome-Based Identification of ABC Transporters in the Western Tarnished Plant Bug Lygus hesperus.</title>
        <authorList>
            <person name="Hull J.J."/>
            <person name="Chaney K."/>
            <person name="Geib S.M."/>
            <person name="Fabrick J.A."/>
            <person name="Brent C.S."/>
            <person name="Walsh D."/>
            <person name="Lavine L.C."/>
        </authorList>
    </citation>
    <scope>NUCLEOTIDE SEQUENCE</scope>
</reference>
<organism evidence="1">
    <name type="scientific">Lygus hesperus</name>
    <name type="common">Western plant bug</name>
    <dbReference type="NCBI Taxonomy" id="30085"/>
    <lineage>
        <taxon>Eukaryota</taxon>
        <taxon>Metazoa</taxon>
        <taxon>Ecdysozoa</taxon>
        <taxon>Arthropoda</taxon>
        <taxon>Hexapoda</taxon>
        <taxon>Insecta</taxon>
        <taxon>Pterygota</taxon>
        <taxon>Neoptera</taxon>
        <taxon>Paraneoptera</taxon>
        <taxon>Hemiptera</taxon>
        <taxon>Heteroptera</taxon>
        <taxon>Panheteroptera</taxon>
        <taxon>Cimicomorpha</taxon>
        <taxon>Miridae</taxon>
        <taxon>Mirini</taxon>
        <taxon>Lygus</taxon>
    </lineage>
</organism>
<dbReference type="EMBL" id="GBRD01006012">
    <property type="protein sequence ID" value="JAG59809.1"/>
    <property type="molecule type" value="Transcribed_RNA"/>
</dbReference>
<dbReference type="EMBL" id="GBHO01043613">
    <property type="protein sequence ID" value="JAF99990.1"/>
    <property type="molecule type" value="Transcribed_RNA"/>
</dbReference>
<name>A0A0A9VXU1_LYGHE</name>
<accession>A0A0A9VXU1</accession>
<proteinExistence type="predicted"/>
<sequence length="160" mass="18270">MAASQPVNIKLFDGTGFENWLFRVERLLERNSCLSVLSKEKPGNTDEAGQKEWMKEDAKARDLIVQCTADSVLDLIRDQKTAKEMIDSLKAMYVQSGMNTRVQLQRQLRNMSYPGRTSLNDFLVEFDKIVLGINNVGGKIDEKEYISQLLSSMPEDSMQW</sequence>
<reference evidence="1" key="2">
    <citation type="submission" date="2014-07" db="EMBL/GenBank/DDBJ databases">
        <authorList>
            <person name="Hull J."/>
        </authorList>
    </citation>
    <scope>NUCLEOTIDE SEQUENCE</scope>
</reference>
<dbReference type="AlphaFoldDB" id="A0A0A9VXU1"/>
<protein>
    <submittedName>
        <fullName evidence="1">Copia protein</fullName>
    </submittedName>
</protein>
<evidence type="ECO:0000313" key="1">
    <source>
        <dbReference type="EMBL" id="JAF99990.1"/>
    </source>
</evidence>
<reference evidence="2" key="3">
    <citation type="submission" date="2014-09" db="EMBL/GenBank/DDBJ databases">
        <authorList>
            <person name="Magalhaes I.L.F."/>
            <person name="Oliveira U."/>
            <person name="Santos F.R."/>
            <person name="Vidigal T.H.D.A."/>
            <person name="Brescovit A.D."/>
            <person name="Santos A.J."/>
        </authorList>
    </citation>
    <scope>NUCLEOTIDE SEQUENCE</scope>
</reference>
<gene>
    <name evidence="1" type="primary">GIP_181</name>
    <name evidence="1" type="ORF">CM83_6903</name>
</gene>
<dbReference type="Pfam" id="PF14223">
    <property type="entry name" value="Retrotran_gag_2"/>
    <property type="match status" value="1"/>
</dbReference>
<evidence type="ECO:0000313" key="2">
    <source>
        <dbReference type="EMBL" id="JAG59808.1"/>
    </source>
</evidence>
<dbReference type="EMBL" id="GBRD01006013">
    <property type="protein sequence ID" value="JAG59808.1"/>
    <property type="molecule type" value="Transcribed_RNA"/>
</dbReference>